<evidence type="ECO:0000256" key="2">
    <source>
        <dbReference type="ARBA" id="ARBA00022737"/>
    </source>
</evidence>
<reference evidence="5" key="1">
    <citation type="journal article" date="2014" name="Nat. Commun.">
        <title>The emerging biofuel crop Camelina sativa retains a highly undifferentiated hexaploid genome structure.</title>
        <authorList>
            <person name="Kagale S."/>
            <person name="Koh C."/>
            <person name="Nixon J."/>
            <person name="Bollina V."/>
            <person name="Clarke W.E."/>
            <person name="Tuteja R."/>
            <person name="Spillane C."/>
            <person name="Robinson S.J."/>
            <person name="Links M.G."/>
            <person name="Clarke C."/>
            <person name="Higgins E.E."/>
            <person name="Huebert T."/>
            <person name="Sharpe A.G."/>
            <person name="Parkin I.A."/>
        </authorList>
    </citation>
    <scope>NUCLEOTIDE SEQUENCE [LARGE SCALE GENOMIC DNA]</scope>
    <source>
        <strain evidence="5">cv. DH55</strain>
    </source>
</reference>
<evidence type="ECO:0000313" key="6">
    <source>
        <dbReference type="RefSeq" id="XP_019091685.1"/>
    </source>
</evidence>
<dbReference type="InterPro" id="IPR036390">
    <property type="entry name" value="WH_DNA-bd_sf"/>
</dbReference>
<evidence type="ECO:0000259" key="4">
    <source>
        <dbReference type="Pfam" id="PF23282"/>
    </source>
</evidence>
<keyword evidence="5" id="KW-1185">Reference proteome</keyword>
<evidence type="ECO:0000313" key="5">
    <source>
        <dbReference type="Proteomes" id="UP000694864"/>
    </source>
</evidence>
<proteinExistence type="predicted"/>
<dbReference type="RefSeq" id="XP_019091685.1">
    <property type="nucleotide sequence ID" value="XM_019236140.1"/>
</dbReference>
<dbReference type="Proteomes" id="UP000694864">
    <property type="component" value="Chromosome 14"/>
</dbReference>
<dbReference type="Pfam" id="PF23282">
    <property type="entry name" value="WHD_ROQ1"/>
    <property type="match status" value="1"/>
</dbReference>
<dbReference type="InterPro" id="IPR011713">
    <property type="entry name" value="Leu-rich_rpt_3"/>
</dbReference>
<dbReference type="InterPro" id="IPR058192">
    <property type="entry name" value="WHD_ROQ1-like"/>
</dbReference>
<sequence>MVEEIVKVISRKLFSMLPTVPEDIVGMEAHLAHINPLLDMNIHIKNDEARNQPSDNDTNTKEDKVRMIGIWGMGGIGKTAIARHLYEQHKKYFSSHHCFIHKISSAQHDLLYLQKQLLSNILGEEDLKFQTIEQGASYIHSRLRNLKALVVLDDVDDVKQVNALAKVGWFGPGSRIIITTRDKSLLRSSRVTNVYKVKYLDDDIALQLFQRIAFKGRNPPRDRDYQHLSERFCRLSQGLPLALVTFGFHLHDKSLGGWQDALKMFEEAPHEEIMTVLKTSYDKLDKVGKTAFLHVACLFNGDPVERVITLLERGRAGMKVLVDMSLIDISADGRIAMHPLLEQTGRQIVLQESENSPAKQRILWQQKEICRVLEDNAYYIHQGTSKTEAMALDVSEPMSSDFHIKWNMFKPMHNLSYLKINRHSVGLESRREDLILEKKWSIPHKLRFLHWDAYPFTTLSTNISPDCLVELNLCYSKLKRLWSGTPRLLHLRKLDLTGSKDLKELPDLQEAVCLEELILEGCTSLKQIPKSICSLSKLQKFDVSNCDGLTHLRIKITESLSTVIQDTSLSVRAVYLKFFSTETFVEDSQGISLENPSIKGNLKLELKLLKGYAEHLCFTSEKRISRELMKLELESPPYVLVHSTSCGLTATRREVSSVLALPGFPG</sequence>
<dbReference type="Pfam" id="PF00931">
    <property type="entry name" value="NB-ARC"/>
    <property type="match status" value="1"/>
</dbReference>
<dbReference type="SUPFAM" id="SSF52058">
    <property type="entry name" value="L domain-like"/>
    <property type="match status" value="1"/>
</dbReference>
<keyword evidence="1" id="KW-0433">Leucine-rich repeat</keyword>
<accession>A0ABM1QY47</accession>
<dbReference type="GeneID" id="104740456"/>
<dbReference type="InterPro" id="IPR032675">
    <property type="entry name" value="LRR_dom_sf"/>
</dbReference>
<organism evidence="5 6">
    <name type="scientific">Camelina sativa</name>
    <name type="common">False flax</name>
    <name type="synonym">Myagrum sativum</name>
    <dbReference type="NCBI Taxonomy" id="90675"/>
    <lineage>
        <taxon>Eukaryota</taxon>
        <taxon>Viridiplantae</taxon>
        <taxon>Streptophyta</taxon>
        <taxon>Embryophyta</taxon>
        <taxon>Tracheophyta</taxon>
        <taxon>Spermatophyta</taxon>
        <taxon>Magnoliopsida</taxon>
        <taxon>eudicotyledons</taxon>
        <taxon>Gunneridae</taxon>
        <taxon>Pentapetalae</taxon>
        <taxon>rosids</taxon>
        <taxon>malvids</taxon>
        <taxon>Brassicales</taxon>
        <taxon>Brassicaceae</taxon>
        <taxon>Camelineae</taxon>
        <taxon>Camelina</taxon>
    </lineage>
</organism>
<dbReference type="Pfam" id="PF07725">
    <property type="entry name" value="LRR_3"/>
    <property type="match status" value="1"/>
</dbReference>
<dbReference type="Gene3D" id="3.40.50.300">
    <property type="entry name" value="P-loop containing nucleotide triphosphate hydrolases"/>
    <property type="match status" value="1"/>
</dbReference>
<dbReference type="Gene3D" id="1.10.8.430">
    <property type="entry name" value="Helical domain of apoptotic protease-activating factors"/>
    <property type="match status" value="1"/>
</dbReference>
<dbReference type="InterPro" id="IPR027417">
    <property type="entry name" value="P-loop_NTPase"/>
</dbReference>
<dbReference type="PANTHER" id="PTHR11017:SF388">
    <property type="entry name" value="TIR DOMAIN-CONTAINING PROTEIN"/>
    <property type="match status" value="1"/>
</dbReference>
<dbReference type="InterPro" id="IPR002182">
    <property type="entry name" value="NB-ARC"/>
</dbReference>
<evidence type="ECO:0000259" key="3">
    <source>
        <dbReference type="Pfam" id="PF00931"/>
    </source>
</evidence>
<dbReference type="PANTHER" id="PTHR11017">
    <property type="entry name" value="LEUCINE-RICH REPEAT-CONTAINING PROTEIN"/>
    <property type="match status" value="1"/>
</dbReference>
<reference evidence="6" key="2">
    <citation type="submission" date="2025-08" db="UniProtKB">
        <authorList>
            <consortium name="RefSeq"/>
        </authorList>
    </citation>
    <scope>IDENTIFICATION</scope>
    <source>
        <tissue evidence="6">Leaf</tissue>
    </source>
</reference>
<protein>
    <submittedName>
        <fullName evidence="6">Disease resistance protein RPP5-like</fullName>
    </submittedName>
</protein>
<name>A0ABM1QY47_CAMSA</name>
<feature type="domain" description="Disease resistance protein Roq1-like winged-helix" evidence="4">
    <location>
        <begin position="289"/>
        <end position="352"/>
    </location>
</feature>
<keyword evidence="2" id="KW-0677">Repeat</keyword>
<gene>
    <name evidence="6" type="primary">LOC104740456</name>
</gene>
<evidence type="ECO:0000256" key="1">
    <source>
        <dbReference type="ARBA" id="ARBA00022614"/>
    </source>
</evidence>
<dbReference type="InterPro" id="IPR044974">
    <property type="entry name" value="Disease_R_plants"/>
</dbReference>
<dbReference type="InterPro" id="IPR042197">
    <property type="entry name" value="Apaf_helical"/>
</dbReference>
<dbReference type="PRINTS" id="PR00364">
    <property type="entry name" value="DISEASERSIST"/>
</dbReference>
<feature type="domain" description="NB-ARC" evidence="3">
    <location>
        <begin position="61"/>
        <end position="216"/>
    </location>
</feature>
<dbReference type="SUPFAM" id="SSF52540">
    <property type="entry name" value="P-loop containing nucleoside triphosphate hydrolases"/>
    <property type="match status" value="1"/>
</dbReference>
<dbReference type="SUPFAM" id="SSF46785">
    <property type="entry name" value="Winged helix' DNA-binding domain"/>
    <property type="match status" value="1"/>
</dbReference>
<dbReference type="Gene3D" id="3.80.10.10">
    <property type="entry name" value="Ribonuclease Inhibitor"/>
    <property type="match status" value="1"/>
</dbReference>